<dbReference type="EMBL" id="JAZDUA010000068">
    <property type="protein sequence ID" value="KAK7869833.1"/>
    <property type="molecule type" value="Genomic_DNA"/>
</dbReference>
<gene>
    <name evidence="3" type="ORF">R5R35_008051</name>
</gene>
<keyword evidence="2" id="KW-0732">Signal</keyword>
<feature type="coiled-coil region" evidence="1">
    <location>
        <begin position="67"/>
        <end position="94"/>
    </location>
</feature>
<sequence length="243" mass="25468">MAARALCFVVALCAVQTSQAGSIFNLTAAVSSLTNVVDMLKLSAETSLNSTLESIDTQVNLVVSHLEANFTSALADASEQIQQLVQEAEDEGIAAGDCNLDAASNLTTINVGLPVSLTHCYTDNLNAFNYYVNNIENDISASYQAIKDAVSASTKCGILDFLPCNTKIFLNATSFEQKEAADVAFQLADSATAGINLVGTITLCDEETTSQAILDVYHVVTGTQSCIEAKKAELAASSTATSS</sequence>
<dbReference type="Proteomes" id="UP001378592">
    <property type="component" value="Unassembled WGS sequence"/>
</dbReference>
<comment type="caution">
    <text evidence="3">The sequence shown here is derived from an EMBL/GenBank/DDBJ whole genome shotgun (WGS) entry which is preliminary data.</text>
</comment>
<feature type="chain" id="PRO_5042911220" description="Protein TsetseEP domain-containing protein" evidence="2">
    <location>
        <begin position="21"/>
        <end position="243"/>
    </location>
</feature>
<keyword evidence="1" id="KW-0175">Coiled coil</keyword>
<accession>A0AAN9Z6A1</accession>
<organism evidence="3 4">
    <name type="scientific">Gryllus longicercus</name>
    <dbReference type="NCBI Taxonomy" id="2509291"/>
    <lineage>
        <taxon>Eukaryota</taxon>
        <taxon>Metazoa</taxon>
        <taxon>Ecdysozoa</taxon>
        <taxon>Arthropoda</taxon>
        <taxon>Hexapoda</taxon>
        <taxon>Insecta</taxon>
        <taxon>Pterygota</taxon>
        <taxon>Neoptera</taxon>
        <taxon>Polyneoptera</taxon>
        <taxon>Orthoptera</taxon>
        <taxon>Ensifera</taxon>
        <taxon>Gryllidea</taxon>
        <taxon>Grylloidea</taxon>
        <taxon>Gryllidae</taxon>
        <taxon>Gryllinae</taxon>
        <taxon>Gryllus</taxon>
    </lineage>
</organism>
<name>A0AAN9Z6A1_9ORTH</name>
<evidence type="ECO:0000256" key="1">
    <source>
        <dbReference type="SAM" id="Coils"/>
    </source>
</evidence>
<protein>
    <recommendedName>
        <fullName evidence="5">Protein TsetseEP domain-containing protein</fullName>
    </recommendedName>
</protein>
<evidence type="ECO:0000313" key="4">
    <source>
        <dbReference type="Proteomes" id="UP001378592"/>
    </source>
</evidence>
<proteinExistence type="predicted"/>
<evidence type="ECO:0000313" key="3">
    <source>
        <dbReference type="EMBL" id="KAK7869833.1"/>
    </source>
</evidence>
<reference evidence="3 4" key="1">
    <citation type="submission" date="2024-03" db="EMBL/GenBank/DDBJ databases">
        <title>The genome assembly and annotation of the cricket Gryllus longicercus Weissman &amp; Gray.</title>
        <authorList>
            <person name="Szrajer S."/>
            <person name="Gray D."/>
            <person name="Ylla G."/>
        </authorList>
    </citation>
    <scope>NUCLEOTIDE SEQUENCE [LARGE SCALE GENOMIC DNA]</scope>
    <source>
        <strain evidence="3">DAG 2021-001</strain>
        <tissue evidence="3">Whole body minus gut</tissue>
    </source>
</reference>
<dbReference type="AlphaFoldDB" id="A0AAN9Z6A1"/>
<feature type="signal peptide" evidence="2">
    <location>
        <begin position="1"/>
        <end position="20"/>
    </location>
</feature>
<evidence type="ECO:0000256" key="2">
    <source>
        <dbReference type="SAM" id="SignalP"/>
    </source>
</evidence>
<keyword evidence="4" id="KW-1185">Reference proteome</keyword>
<evidence type="ECO:0008006" key="5">
    <source>
        <dbReference type="Google" id="ProtNLM"/>
    </source>
</evidence>